<organism evidence="1 2">
    <name type="scientific">Primorskyibacter flagellatus</name>
    <dbReference type="NCBI Taxonomy" id="1387277"/>
    <lineage>
        <taxon>Bacteria</taxon>
        <taxon>Pseudomonadati</taxon>
        <taxon>Pseudomonadota</taxon>
        <taxon>Alphaproteobacteria</taxon>
        <taxon>Rhodobacterales</taxon>
        <taxon>Roseobacteraceae</taxon>
        <taxon>Primorskyibacter</taxon>
    </lineage>
</organism>
<dbReference type="EMBL" id="FWYD01000006">
    <property type="protein sequence ID" value="SMC79816.1"/>
    <property type="molecule type" value="Genomic_DNA"/>
</dbReference>
<name>A0A1W2C3Y0_9RHOB</name>
<dbReference type="Proteomes" id="UP000192330">
    <property type="component" value="Unassembled WGS sequence"/>
</dbReference>
<gene>
    <name evidence="1" type="ORF">SAMN06295998_1067</name>
</gene>
<accession>A0A1W2C3Y0</accession>
<evidence type="ECO:0000313" key="2">
    <source>
        <dbReference type="Proteomes" id="UP000192330"/>
    </source>
</evidence>
<sequence>MSAAFSEFTPAFKQLQNLVPRKPGGDRIPLLRLAQLLKAELADREVRPIAYNMKGTRFPAAKGLSGFVAASDINEATRAPTSSRRVHGWCLRLLS</sequence>
<dbReference type="STRING" id="1387277.SAMN06295998_1067"/>
<dbReference type="AlphaFoldDB" id="A0A1W2C3Y0"/>
<keyword evidence="2" id="KW-1185">Reference proteome</keyword>
<reference evidence="1 2" key="1">
    <citation type="submission" date="2017-04" db="EMBL/GenBank/DDBJ databases">
        <authorList>
            <person name="Afonso C.L."/>
            <person name="Miller P.J."/>
            <person name="Scott M.A."/>
            <person name="Spackman E."/>
            <person name="Goraichik I."/>
            <person name="Dimitrov K.M."/>
            <person name="Suarez D.L."/>
            <person name="Swayne D.E."/>
        </authorList>
    </citation>
    <scope>NUCLEOTIDE SEQUENCE [LARGE SCALE GENOMIC DNA]</scope>
    <source>
        <strain evidence="1 2">CGMCC 1.12644</strain>
    </source>
</reference>
<protein>
    <submittedName>
        <fullName evidence="1">Uncharacterized protein</fullName>
    </submittedName>
</protein>
<proteinExistence type="predicted"/>
<dbReference type="RefSeq" id="WP_412780719.1">
    <property type="nucleotide sequence ID" value="NZ_FWYD01000006.1"/>
</dbReference>
<evidence type="ECO:0000313" key="1">
    <source>
        <dbReference type="EMBL" id="SMC79816.1"/>
    </source>
</evidence>